<dbReference type="EMBL" id="FUEG01000011">
    <property type="protein sequence ID" value="SJL10206.1"/>
    <property type="molecule type" value="Genomic_DNA"/>
</dbReference>
<organism evidence="1 2">
    <name type="scientific">Armillaria ostoyae</name>
    <name type="common">Armillaria root rot fungus</name>
    <dbReference type="NCBI Taxonomy" id="47428"/>
    <lineage>
        <taxon>Eukaryota</taxon>
        <taxon>Fungi</taxon>
        <taxon>Dikarya</taxon>
        <taxon>Basidiomycota</taxon>
        <taxon>Agaricomycotina</taxon>
        <taxon>Agaricomycetes</taxon>
        <taxon>Agaricomycetidae</taxon>
        <taxon>Agaricales</taxon>
        <taxon>Marasmiineae</taxon>
        <taxon>Physalacriaceae</taxon>
        <taxon>Armillaria</taxon>
    </lineage>
</organism>
<evidence type="ECO:0000313" key="2">
    <source>
        <dbReference type="Proteomes" id="UP000219338"/>
    </source>
</evidence>
<dbReference type="OrthoDB" id="3037913at2759"/>
<evidence type="ECO:0000313" key="1">
    <source>
        <dbReference type="EMBL" id="SJL10206.1"/>
    </source>
</evidence>
<dbReference type="STRING" id="47428.A0A284RN62"/>
<name>A0A284RN62_ARMOS</name>
<dbReference type="Proteomes" id="UP000219338">
    <property type="component" value="Unassembled WGS sequence"/>
</dbReference>
<sequence length="267" mass="30560">MPETHSRLKINPHLAECPDFASEDFTFIREAIESANHLSPEDTVTQLTENWTLRNAKERDIWNAQEKDKKRPKLGNFDEKLTVDKEAIPILHPYAQKQLTDFKYCPLWYFTKMAATEASGLVTSLAPETVNLLQDTASGSLSFQASSTVKPSKNALPDKELSWSQFSYAFSWFLRAIETANWPTKTVHMFATMFLNITIHVFCQRSNGDKTLLVYADETRRQWHRDVEEGNVAPNLGQIVNDRLENISNDLHDKARVSPVKVRVLHP</sequence>
<proteinExistence type="predicted"/>
<keyword evidence="2" id="KW-1185">Reference proteome</keyword>
<reference evidence="2" key="1">
    <citation type="journal article" date="2017" name="Nat. Ecol. Evol.">
        <title>Genome expansion and lineage-specific genetic innovations in the forest pathogenic fungi Armillaria.</title>
        <authorList>
            <person name="Sipos G."/>
            <person name="Prasanna A.N."/>
            <person name="Walter M.C."/>
            <person name="O'Connor E."/>
            <person name="Balint B."/>
            <person name="Krizsan K."/>
            <person name="Kiss B."/>
            <person name="Hess J."/>
            <person name="Varga T."/>
            <person name="Slot J."/>
            <person name="Riley R."/>
            <person name="Boka B."/>
            <person name="Rigling D."/>
            <person name="Barry K."/>
            <person name="Lee J."/>
            <person name="Mihaltcheva S."/>
            <person name="LaButti K."/>
            <person name="Lipzen A."/>
            <person name="Waldron R."/>
            <person name="Moloney N.M."/>
            <person name="Sperisen C."/>
            <person name="Kredics L."/>
            <person name="Vagvoelgyi C."/>
            <person name="Patrignani A."/>
            <person name="Fitzpatrick D."/>
            <person name="Nagy I."/>
            <person name="Doyle S."/>
            <person name="Anderson J.B."/>
            <person name="Grigoriev I.V."/>
            <person name="Gueldener U."/>
            <person name="Muensterkoetter M."/>
            <person name="Nagy L.G."/>
        </authorList>
    </citation>
    <scope>NUCLEOTIDE SEQUENCE [LARGE SCALE GENOMIC DNA]</scope>
    <source>
        <strain evidence="2">C18/9</strain>
    </source>
</reference>
<protein>
    <submittedName>
        <fullName evidence="1">Uncharacterized protein</fullName>
    </submittedName>
</protein>
<gene>
    <name evidence="1" type="ORF">ARMOST_13590</name>
</gene>
<dbReference type="OMA" id="WNIENDA"/>
<dbReference type="AlphaFoldDB" id="A0A284RN62"/>
<accession>A0A284RN62</accession>